<feature type="region of interest" description="Disordered" evidence="1">
    <location>
        <begin position="106"/>
        <end position="136"/>
    </location>
</feature>
<organism evidence="2 3">
    <name type="scientific">Ampelomyces quisqualis</name>
    <name type="common">Powdery mildew agent</name>
    <dbReference type="NCBI Taxonomy" id="50730"/>
    <lineage>
        <taxon>Eukaryota</taxon>
        <taxon>Fungi</taxon>
        <taxon>Dikarya</taxon>
        <taxon>Ascomycota</taxon>
        <taxon>Pezizomycotina</taxon>
        <taxon>Dothideomycetes</taxon>
        <taxon>Pleosporomycetidae</taxon>
        <taxon>Pleosporales</taxon>
        <taxon>Pleosporineae</taxon>
        <taxon>Phaeosphaeriaceae</taxon>
        <taxon>Ampelomyces</taxon>
    </lineage>
</organism>
<accession>A0A6A5R4Z9</accession>
<keyword evidence="3" id="KW-1185">Reference proteome</keyword>
<dbReference type="EMBL" id="ML979132">
    <property type="protein sequence ID" value="KAF1921836.1"/>
    <property type="molecule type" value="Genomic_DNA"/>
</dbReference>
<sequence>MAGFHHEQGKQGKQGKQRRVAEPALPSWCRIGPRLSHTHHPPDTASASFALSFPLLTTPYRWCCTAALLHRCHCPSPTLQFSPCHLDCALSHTTTHALRTHCAPLRTTAHSPRPPFASRAPAHTPPHKSMLPRTRAHHHHRHHFARLFSHESS</sequence>
<name>A0A6A5R4Z9_AMPQU</name>
<protein>
    <submittedName>
        <fullName evidence="2">Uncharacterized protein</fullName>
    </submittedName>
</protein>
<dbReference type="AlphaFoldDB" id="A0A6A5R4Z9"/>
<gene>
    <name evidence="2" type="ORF">BDU57DRAFT_63792</name>
</gene>
<evidence type="ECO:0000256" key="1">
    <source>
        <dbReference type="SAM" id="MobiDB-lite"/>
    </source>
</evidence>
<proteinExistence type="predicted"/>
<dbReference type="Proteomes" id="UP000800096">
    <property type="component" value="Unassembled WGS sequence"/>
</dbReference>
<evidence type="ECO:0000313" key="3">
    <source>
        <dbReference type="Proteomes" id="UP000800096"/>
    </source>
</evidence>
<evidence type="ECO:0000313" key="2">
    <source>
        <dbReference type="EMBL" id="KAF1921836.1"/>
    </source>
</evidence>
<reference evidence="2" key="1">
    <citation type="journal article" date="2020" name="Stud. Mycol.">
        <title>101 Dothideomycetes genomes: a test case for predicting lifestyles and emergence of pathogens.</title>
        <authorList>
            <person name="Haridas S."/>
            <person name="Albert R."/>
            <person name="Binder M."/>
            <person name="Bloem J."/>
            <person name="Labutti K."/>
            <person name="Salamov A."/>
            <person name="Andreopoulos B."/>
            <person name="Baker S."/>
            <person name="Barry K."/>
            <person name="Bills G."/>
            <person name="Bluhm B."/>
            <person name="Cannon C."/>
            <person name="Castanera R."/>
            <person name="Culley D."/>
            <person name="Daum C."/>
            <person name="Ezra D."/>
            <person name="Gonzalez J."/>
            <person name="Henrissat B."/>
            <person name="Kuo A."/>
            <person name="Liang C."/>
            <person name="Lipzen A."/>
            <person name="Lutzoni F."/>
            <person name="Magnuson J."/>
            <person name="Mondo S."/>
            <person name="Nolan M."/>
            <person name="Ohm R."/>
            <person name="Pangilinan J."/>
            <person name="Park H.-J."/>
            <person name="Ramirez L."/>
            <person name="Alfaro M."/>
            <person name="Sun H."/>
            <person name="Tritt A."/>
            <person name="Yoshinaga Y."/>
            <person name="Zwiers L.-H."/>
            <person name="Turgeon B."/>
            <person name="Goodwin S."/>
            <person name="Spatafora J."/>
            <person name="Crous P."/>
            <person name="Grigoriev I."/>
        </authorList>
    </citation>
    <scope>NUCLEOTIDE SEQUENCE</scope>
    <source>
        <strain evidence="2">HMLAC05119</strain>
    </source>
</reference>